<dbReference type="GO" id="GO:0045202">
    <property type="term" value="C:synapse"/>
    <property type="evidence" value="ECO:0007669"/>
    <property type="project" value="TreeGrafter"/>
</dbReference>
<dbReference type="InterPro" id="IPR003615">
    <property type="entry name" value="HNH_nuc"/>
</dbReference>
<dbReference type="Pfam" id="PF01753">
    <property type="entry name" value="zf-MYND"/>
    <property type="match status" value="1"/>
</dbReference>
<organism evidence="6 7">
    <name type="scientific">Oedothorax gibbosus</name>
    <dbReference type="NCBI Taxonomy" id="931172"/>
    <lineage>
        <taxon>Eukaryota</taxon>
        <taxon>Metazoa</taxon>
        <taxon>Ecdysozoa</taxon>
        <taxon>Arthropoda</taxon>
        <taxon>Chelicerata</taxon>
        <taxon>Arachnida</taxon>
        <taxon>Araneae</taxon>
        <taxon>Araneomorphae</taxon>
        <taxon>Entelegynae</taxon>
        <taxon>Araneoidea</taxon>
        <taxon>Linyphiidae</taxon>
        <taxon>Erigoninae</taxon>
        <taxon>Oedothorax</taxon>
    </lineage>
</organism>
<dbReference type="SUPFAM" id="SSF54060">
    <property type="entry name" value="His-Me finger endonucleases"/>
    <property type="match status" value="1"/>
</dbReference>
<dbReference type="Pfam" id="PF13392">
    <property type="entry name" value="HNH_3"/>
    <property type="match status" value="1"/>
</dbReference>
<protein>
    <recommendedName>
        <fullName evidence="5">MYND-type domain-containing protein</fullName>
    </recommendedName>
</protein>
<dbReference type="PANTHER" id="PTHR46831:SF1">
    <property type="entry name" value="ZINC FINGER MYND DOMAIN-CONTAINING PROTEIN 19"/>
    <property type="match status" value="1"/>
</dbReference>
<evidence type="ECO:0000313" key="6">
    <source>
        <dbReference type="EMBL" id="KAG8180655.1"/>
    </source>
</evidence>
<dbReference type="GO" id="GO:0005737">
    <property type="term" value="C:cytoplasm"/>
    <property type="evidence" value="ECO:0007669"/>
    <property type="project" value="TreeGrafter"/>
</dbReference>
<dbReference type="Gene3D" id="3.90.75.20">
    <property type="match status" value="1"/>
</dbReference>
<evidence type="ECO:0000256" key="2">
    <source>
        <dbReference type="ARBA" id="ARBA00022771"/>
    </source>
</evidence>
<dbReference type="EMBL" id="JAFNEN010000558">
    <property type="protein sequence ID" value="KAG8180655.1"/>
    <property type="molecule type" value="Genomic_DNA"/>
</dbReference>
<evidence type="ECO:0000313" key="7">
    <source>
        <dbReference type="Proteomes" id="UP000827092"/>
    </source>
</evidence>
<keyword evidence="7" id="KW-1185">Reference proteome</keyword>
<gene>
    <name evidence="6" type="ORF">JTE90_025360</name>
</gene>
<dbReference type="Gene3D" id="6.10.140.2220">
    <property type="match status" value="1"/>
</dbReference>
<dbReference type="InterPro" id="IPR002893">
    <property type="entry name" value="Znf_MYND"/>
</dbReference>
<evidence type="ECO:0000256" key="4">
    <source>
        <dbReference type="PROSITE-ProRule" id="PRU00134"/>
    </source>
</evidence>
<reference evidence="6 7" key="1">
    <citation type="journal article" date="2022" name="Nat. Ecol. Evol.">
        <title>A masculinizing supergene underlies an exaggerated male reproductive morph in a spider.</title>
        <authorList>
            <person name="Hendrickx F."/>
            <person name="De Corte Z."/>
            <person name="Sonet G."/>
            <person name="Van Belleghem S.M."/>
            <person name="Kostlbacher S."/>
            <person name="Vangestel C."/>
        </authorList>
    </citation>
    <scope>NUCLEOTIDE SEQUENCE [LARGE SCALE GENOMIC DNA]</scope>
    <source>
        <strain evidence="6">W744_W776</strain>
    </source>
</reference>
<dbReference type="Proteomes" id="UP000827092">
    <property type="component" value="Unassembled WGS sequence"/>
</dbReference>
<name>A0AAV6U9H9_9ARAC</name>
<accession>A0AAV6U9H9</accession>
<keyword evidence="2 4" id="KW-0863">Zinc-finger</keyword>
<comment type="caution">
    <text evidence="6">The sequence shown here is derived from an EMBL/GenBank/DDBJ whole genome shotgun (WGS) entry which is preliminary data.</text>
</comment>
<keyword evidence="1" id="KW-0479">Metal-binding</keyword>
<dbReference type="InterPro" id="IPR044925">
    <property type="entry name" value="His-Me_finger_sf"/>
</dbReference>
<dbReference type="PANTHER" id="PTHR46831">
    <property type="entry name" value="ZINC FINGER MYND DOMAIN-CONTAINING PROTEIN 19"/>
    <property type="match status" value="1"/>
</dbReference>
<dbReference type="GO" id="GO:0008270">
    <property type="term" value="F:zinc ion binding"/>
    <property type="evidence" value="ECO:0007669"/>
    <property type="project" value="UniProtKB-KW"/>
</dbReference>
<feature type="domain" description="MYND-type" evidence="5">
    <location>
        <begin position="176"/>
        <end position="214"/>
    </location>
</feature>
<sequence length="229" mass="26510">MKFEKKSDDSIVPGFMFGLVILGPAAGKLKYTLLDKQDITLLQNYILEAYVDVDRNGEGACVFALAYDIKRGKDAGRYIQDILWEKHYGGIAPGFKVAHRNGITVDNRLENLTLQPKENSHFRASTLKDPEHSLYWSAVVEMPHEAEPLYMKLFTAHEEISLLKEERYFECHYPPCTRIEQRPQEFHICSLCHITRYCSATCQSLDWSWHEPICLQRPRPLNIQGHLDR</sequence>
<dbReference type="GO" id="GO:0016020">
    <property type="term" value="C:membrane"/>
    <property type="evidence" value="ECO:0007669"/>
    <property type="project" value="TreeGrafter"/>
</dbReference>
<proteinExistence type="predicted"/>
<evidence type="ECO:0000256" key="3">
    <source>
        <dbReference type="ARBA" id="ARBA00022833"/>
    </source>
</evidence>
<dbReference type="AlphaFoldDB" id="A0AAV6U9H9"/>
<dbReference type="SUPFAM" id="SSF144232">
    <property type="entry name" value="HIT/MYND zinc finger-like"/>
    <property type="match status" value="1"/>
</dbReference>
<evidence type="ECO:0000256" key="1">
    <source>
        <dbReference type="ARBA" id="ARBA00022723"/>
    </source>
</evidence>
<dbReference type="InterPro" id="IPR032978">
    <property type="entry name" value="ZMYND19"/>
</dbReference>
<keyword evidence="3" id="KW-0862">Zinc</keyword>
<evidence type="ECO:0000259" key="5">
    <source>
        <dbReference type="PROSITE" id="PS50865"/>
    </source>
</evidence>
<dbReference type="PROSITE" id="PS50865">
    <property type="entry name" value="ZF_MYND_2"/>
    <property type="match status" value="1"/>
</dbReference>